<organism evidence="7 8">
    <name type="scientific">Morella rubra</name>
    <name type="common">Chinese bayberry</name>
    <dbReference type="NCBI Taxonomy" id="262757"/>
    <lineage>
        <taxon>Eukaryota</taxon>
        <taxon>Viridiplantae</taxon>
        <taxon>Streptophyta</taxon>
        <taxon>Embryophyta</taxon>
        <taxon>Tracheophyta</taxon>
        <taxon>Spermatophyta</taxon>
        <taxon>Magnoliopsida</taxon>
        <taxon>eudicotyledons</taxon>
        <taxon>Gunneridae</taxon>
        <taxon>Pentapetalae</taxon>
        <taxon>rosids</taxon>
        <taxon>fabids</taxon>
        <taxon>Fagales</taxon>
        <taxon>Myricaceae</taxon>
        <taxon>Morella</taxon>
    </lineage>
</organism>
<evidence type="ECO:0000256" key="5">
    <source>
        <dbReference type="ARBA" id="ARBA00038515"/>
    </source>
</evidence>
<reference evidence="7 8" key="1">
    <citation type="journal article" date="2019" name="Plant Biotechnol. J.">
        <title>The red bayberry genome and genetic basis of sex determination.</title>
        <authorList>
            <person name="Jia H.M."/>
            <person name="Jia H.J."/>
            <person name="Cai Q.L."/>
            <person name="Wang Y."/>
            <person name="Zhao H.B."/>
            <person name="Yang W.F."/>
            <person name="Wang G.Y."/>
            <person name="Li Y.H."/>
            <person name="Zhan D.L."/>
            <person name="Shen Y.T."/>
            <person name="Niu Q.F."/>
            <person name="Chang L."/>
            <person name="Qiu J."/>
            <person name="Zhao L."/>
            <person name="Xie H.B."/>
            <person name="Fu W.Y."/>
            <person name="Jin J."/>
            <person name="Li X.W."/>
            <person name="Jiao Y."/>
            <person name="Zhou C.C."/>
            <person name="Tu T."/>
            <person name="Chai C.Y."/>
            <person name="Gao J.L."/>
            <person name="Fan L.J."/>
            <person name="van de Weg E."/>
            <person name="Wang J.Y."/>
            <person name="Gao Z.S."/>
        </authorList>
    </citation>
    <scope>NUCLEOTIDE SEQUENCE [LARGE SCALE GENOMIC DNA]</scope>
    <source>
        <tissue evidence="7">Leaves</tissue>
    </source>
</reference>
<dbReference type="InterPro" id="IPR050581">
    <property type="entry name" value="CRR_secretory_protein"/>
</dbReference>
<dbReference type="Proteomes" id="UP000516437">
    <property type="component" value="Chromosome 6"/>
</dbReference>
<evidence type="ECO:0000256" key="1">
    <source>
        <dbReference type="ARBA" id="ARBA00004613"/>
    </source>
</evidence>
<keyword evidence="8" id="KW-1185">Reference proteome</keyword>
<dbReference type="OrthoDB" id="1933521at2759"/>
<evidence type="ECO:0000256" key="4">
    <source>
        <dbReference type="ARBA" id="ARBA00022737"/>
    </source>
</evidence>
<evidence type="ECO:0000256" key="3">
    <source>
        <dbReference type="ARBA" id="ARBA00022729"/>
    </source>
</evidence>
<accession>A0A6A1VAN2</accession>
<dbReference type="PANTHER" id="PTHR32411">
    <property type="entry name" value="CYSTEINE-RICH REPEAT SECRETORY PROTEIN 38-RELATED"/>
    <property type="match status" value="1"/>
</dbReference>
<proteinExistence type="inferred from homology"/>
<gene>
    <name evidence="7" type="ORF">CJ030_MR6G013683</name>
</gene>
<keyword evidence="4" id="KW-0677">Repeat</keyword>
<evidence type="ECO:0000256" key="2">
    <source>
        <dbReference type="ARBA" id="ARBA00022525"/>
    </source>
</evidence>
<dbReference type="InterPro" id="IPR002902">
    <property type="entry name" value="GNK2"/>
</dbReference>
<name>A0A6A1VAN2_9ROSI</name>
<dbReference type="AlphaFoldDB" id="A0A6A1VAN2"/>
<dbReference type="CDD" id="cd23509">
    <property type="entry name" value="Gnk2-like"/>
    <property type="match status" value="2"/>
</dbReference>
<dbReference type="PANTHER" id="PTHR32411:SF43">
    <property type="entry name" value="CYSTEINE-RICH REPEAT SECRETORY PROTEIN 38"/>
    <property type="match status" value="1"/>
</dbReference>
<dbReference type="GO" id="GO:0005576">
    <property type="term" value="C:extracellular region"/>
    <property type="evidence" value="ECO:0007669"/>
    <property type="project" value="UniProtKB-SubCell"/>
</dbReference>
<dbReference type="Pfam" id="PF01657">
    <property type="entry name" value="Stress-antifung"/>
    <property type="match status" value="2"/>
</dbReference>
<feature type="domain" description="Gnk2-homologous" evidence="6">
    <location>
        <begin position="105"/>
        <end position="207"/>
    </location>
</feature>
<feature type="domain" description="Gnk2-homologous" evidence="6">
    <location>
        <begin position="1"/>
        <end position="98"/>
    </location>
</feature>
<dbReference type="InterPro" id="IPR038408">
    <property type="entry name" value="GNK2_sf"/>
</dbReference>
<evidence type="ECO:0000259" key="6">
    <source>
        <dbReference type="PROSITE" id="PS51473"/>
    </source>
</evidence>
<dbReference type="EMBL" id="RXIC02000024">
    <property type="protein sequence ID" value="KAB1209854.1"/>
    <property type="molecule type" value="Genomic_DNA"/>
</dbReference>
<sequence>MCPRSSYFTSNDTCETILKMLMGYLSHKTPRTGSSFASMGKDQYQIHGLALCRGNLSHVGCVDSVSEAKSHVRVYCHNDKAATIWYGNCLLKYSNKNFFSRVDAIEVVVCATNTVNGSEPVAVSLVKVNKLLRELAEKASETPQMYATGNLKLDESRKLHGLVQCTRDLSRNNCAKCQEIKNKKIDRVEGGSRPGFHVVALPISCLI</sequence>
<protein>
    <submittedName>
        <fullName evidence="7">Cysteine-rich repeat secretory protein 38</fullName>
    </submittedName>
</protein>
<evidence type="ECO:0000313" key="7">
    <source>
        <dbReference type="EMBL" id="KAB1209854.1"/>
    </source>
</evidence>
<comment type="similarity">
    <text evidence="5">Belongs to the cysteine-rich repeat secretory protein family.</text>
</comment>
<keyword evidence="3" id="KW-0732">Signal</keyword>
<evidence type="ECO:0000313" key="8">
    <source>
        <dbReference type="Proteomes" id="UP000516437"/>
    </source>
</evidence>
<comment type="subcellular location">
    <subcellularLocation>
        <location evidence="1">Secreted</location>
    </subcellularLocation>
</comment>
<dbReference type="Gene3D" id="3.30.430.20">
    <property type="entry name" value="Gnk2 domain, C-X8-C-X2-C motif"/>
    <property type="match status" value="2"/>
</dbReference>
<dbReference type="PROSITE" id="PS51473">
    <property type="entry name" value="GNK2"/>
    <property type="match status" value="2"/>
</dbReference>
<comment type="caution">
    <text evidence="7">The sequence shown here is derived from an EMBL/GenBank/DDBJ whole genome shotgun (WGS) entry which is preliminary data.</text>
</comment>
<keyword evidence="2" id="KW-0964">Secreted</keyword>